<feature type="compositionally biased region" description="Basic residues" evidence="11">
    <location>
        <begin position="439"/>
        <end position="458"/>
    </location>
</feature>
<evidence type="ECO:0000256" key="6">
    <source>
        <dbReference type="ARBA" id="ARBA00023002"/>
    </source>
</evidence>
<dbReference type="FunFam" id="3.55.40.20:FF:000001">
    <property type="entry name" value="Superoxide dismutase"/>
    <property type="match status" value="1"/>
</dbReference>
<evidence type="ECO:0000256" key="10">
    <source>
        <dbReference type="ARBA" id="ARBA00049204"/>
    </source>
</evidence>
<feature type="domain" description="Manganese/iron superoxide dismutase C-terminal" evidence="13">
    <location>
        <begin position="581"/>
        <end position="681"/>
    </location>
</feature>
<dbReference type="SUPFAM" id="SSF46609">
    <property type="entry name" value="Fe,Mn superoxide dismutase (SOD), N-terminal domain"/>
    <property type="match status" value="1"/>
</dbReference>
<dbReference type="FunFam" id="1.10.287.990:FF:000002">
    <property type="entry name" value="Superoxide dismutase"/>
    <property type="match status" value="1"/>
</dbReference>
<keyword evidence="5" id="KW-0479">Metal-binding</keyword>
<dbReference type="InterPro" id="IPR019831">
    <property type="entry name" value="Mn/Fe_SOD_N"/>
</dbReference>
<sequence length="684" mass="72817">MKSIGCTRNRAAVLPRGLNAGAMAPVVESGIRPSVHFVSLREPNSVPGPRVWAVGALCRAVADALDARFNPVSVRGEISGFSRASSGHCYFALKDESGQLRCAMFRRAAGLLDFSPRDGDQVEVRGRLAVLRAARRSAIGGREPAPGGAGRPVRAVPSAQGAPRSGRPLRSGTQACAPDHAAFDRHRHFAWRGRAARRGHCAAKTCSAHPGRACACGGPGRQCAGRAGSGAAVAVRTHACRRCDPAGAWRRLHRRPLGLQRRDAGPHHRAQPGAAGQRGGARNRLHHRRFLRRPARADAHRRRGAGQRAARRVAGSSRPDRGALGRCLGRAPRCARAAARPGSGAPGSSVGPGEPAAGASCPPCAAPALHGAGPQGAPHAGAAPDRRRLSAEAGARGDPAPRSAGARGSAHAAARSSAGAAARLRLAHRCGRPCDRQRKAARARRCRQGAARRRRGRPDRHTGRCDGNASDAVSMITSRIPLSRNQPTSKKTMEHVLPPLPYALDALAPEYSKETLEYHYGKHHNAYVVNLNNLQKGTEFESMTLEEIVKKSSGGIYNNAAQIWNHTFFWNCMKPQGGGAPTGALAKAIEAKWGSYDAFKEAFVKSAVGNFGSGWTWLVKKADGSVDIVNTGAAGTPLTSGDTPLLTCDVWEHAYYIDYRNLRPKYVEAFWNLVNWDFAAKNFG</sequence>
<dbReference type="GO" id="GO:0003676">
    <property type="term" value="F:nucleic acid binding"/>
    <property type="evidence" value="ECO:0007669"/>
    <property type="project" value="InterPro"/>
</dbReference>
<evidence type="ECO:0000256" key="9">
    <source>
        <dbReference type="ARBA" id="ARBA00029867"/>
    </source>
</evidence>
<dbReference type="AlphaFoldDB" id="A0AAD4QVM5"/>
<feature type="domain" description="Manganese/iron superoxide dismutase N-terminal" evidence="12">
    <location>
        <begin position="495"/>
        <end position="574"/>
    </location>
</feature>
<feature type="compositionally biased region" description="Low complexity" evidence="11">
    <location>
        <begin position="400"/>
        <end position="417"/>
    </location>
</feature>
<dbReference type="SUPFAM" id="SSF54719">
    <property type="entry name" value="Fe,Mn superoxide dismutase (SOD), C-terminal domain"/>
    <property type="match status" value="1"/>
</dbReference>
<dbReference type="GO" id="GO:0004784">
    <property type="term" value="F:superoxide dismutase activity"/>
    <property type="evidence" value="ECO:0007669"/>
    <property type="project" value="UniProtKB-EC"/>
</dbReference>
<keyword evidence="7" id="KW-0408">Iron</keyword>
<dbReference type="Pfam" id="PF00081">
    <property type="entry name" value="Sod_Fe_N"/>
    <property type="match status" value="1"/>
</dbReference>
<comment type="catalytic activity">
    <reaction evidence="10">
        <text>2 superoxide + 2 H(+) = H2O2 + O2</text>
        <dbReference type="Rhea" id="RHEA:20696"/>
        <dbReference type="ChEBI" id="CHEBI:15378"/>
        <dbReference type="ChEBI" id="CHEBI:15379"/>
        <dbReference type="ChEBI" id="CHEBI:16240"/>
        <dbReference type="ChEBI" id="CHEBI:18421"/>
        <dbReference type="EC" id="1.15.1.1"/>
    </reaction>
</comment>
<evidence type="ECO:0000256" key="1">
    <source>
        <dbReference type="ARBA" id="ARBA00002170"/>
    </source>
</evidence>
<evidence type="ECO:0000256" key="3">
    <source>
        <dbReference type="ARBA" id="ARBA00012682"/>
    </source>
</evidence>
<feature type="compositionally biased region" description="Low complexity" evidence="11">
    <location>
        <begin position="139"/>
        <end position="157"/>
    </location>
</feature>
<dbReference type="Gene3D" id="3.55.40.20">
    <property type="entry name" value="Iron/manganese superoxide dismutase, C-terminal domain"/>
    <property type="match status" value="1"/>
</dbReference>
<dbReference type="EMBL" id="JAKKPZ010000707">
    <property type="protein sequence ID" value="KAI1692837.1"/>
    <property type="molecule type" value="Genomic_DNA"/>
</dbReference>
<dbReference type="Proteomes" id="UP001201812">
    <property type="component" value="Unassembled WGS sequence"/>
</dbReference>
<dbReference type="PANTHER" id="PTHR42769:SF3">
    <property type="entry name" value="SUPEROXIDE DISMUTASE [FE] 2, CHLOROPLASTIC"/>
    <property type="match status" value="1"/>
</dbReference>
<organism evidence="15 16">
    <name type="scientific">Ditylenchus destructor</name>
    <dbReference type="NCBI Taxonomy" id="166010"/>
    <lineage>
        <taxon>Eukaryota</taxon>
        <taxon>Metazoa</taxon>
        <taxon>Ecdysozoa</taxon>
        <taxon>Nematoda</taxon>
        <taxon>Chromadorea</taxon>
        <taxon>Rhabditida</taxon>
        <taxon>Tylenchina</taxon>
        <taxon>Tylenchomorpha</taxon>
        <taxon>Sphaerularioidea</taxon>
        <taxon>Anguinidae</taxon>
        <taxon>Anguininae</taxon>
        <taxon>Ditylenchus</taxon>
    </lineage>
</organism>
<dbReference type="InterPro" id="IPR036314">
    <property type="entry name" value="SOD_C_sf"/>
</dbReference>
<dbReference type="GO" id="GO:0046872">
    <property type="term" value="F:metal ion binding"/>
    <property type="evidence" value="ECO:0007669"/>
    <property type="project" value="UniProtKB-KW"/>
</dbReference>
<comment type="caution">
    <text evidence="15">The sequence shown here is derived from an EMBL/GenBank/DDBJ whole genome shotgun (WGS) entry which is preliminary data.</text>
</comment>
<feature type="region of interest" description="Disordered" evidence="11">
    <location>
        <begin position="139"/>
        <end position="172"/>
    </location>
</feature>
<dbReference type="PROSITE" id="PS00088">
    <property type="entry name" value="SOD_MN"/>
    <property type="match status" value="1"/>
</dbReference>
<protein>
    <recommendedName>
        <fullName evidence="4">Superoxide dismutase [Fe]</fullName>
        <ecNumber evidence="3">1.15.1.1</ecNumber>
    </recommendedName>
    <alternativeName>
        <fullName evidence="9">FeSOD</fullName>
    </alternativeName>
</protein>
<accession>A0AAD4QVM5</accession>
<feature type="region of interest" description="Disordered" evidence="11">
    <location>
        <begin position="254"/>
        <end position="417"/>
    </location>
</feature>
<evidence type="ECO:0000256" key="8">
    <source>
        <dbReference type="ARBA" id="ARBA00023211"/>
    </source>
</evidence>
<feature type="compositionally biased region" description="Basic residues" evidence="11">
    <location>
        <begin position="281"/>
        <end position="311"/>
    </location>
</feature>
<comment type="function">
    <text evidence="1">Destroys superoxide anion radicals which are normally produced within the cells and which are toxic to biological systems.</text>
</comment>
<evidence type="ECO:0000259" key="12">
    <source>
        <dbReference type="Pfam" id="PF00081"/>
    </source>
</evidence>
<evidence type="ECO:0000256" key="2">
    <source>
        <dbReference type="ARBA" id="ARBA00008714"/>
    </source>
</evidence>
<keyword evidence="16" id="KW-1185">Reference proteome</keyword>
<dbReference type="PRINTS" id="PR01703">
    <property type="entry name" value="MNSODISMTASE"/>
</dbReference>
<proteinExistence type="inferred from homology"/>
<feature type="region of interest" description="Disordered" evidence="11">
    <location>
        <begin position="434"/>
        <end position="469"/>
    </location>
</feature>
<evidence type="ECO:0000256" key="11">
    <source>
        <dbReference type="SAM" id="MobiDB-lite"/>
    </source>
</evidence>
<reference evidence="15" key="1">
    <citation type="submission" date="2022-01" db="EMBL/GenBank/DDBJ databases">
        <title>Genome Sequence Resource for Two Populations of Ditylenchus destructor, the Migratory Endoparasitic Phytonematode.</title>
        <authorList>
            <person name="Zhang H."/>
            <person name="Lin R."/>
            <person name="Xie B."/>
        </authorList>
    </citation>
    <scope>NUCLEOTIDE SEQUENCE</scope>
    <source>
        <strain evidence="15">BazhouSP</strain>
    </source>
</reference>
<evidence type="ECO:0000259" key="14">
    <source>
        <dbReference type="Pfam" id="PF13742"/>
    </source>
</evidence>
<dbReference type="InterPro" id="IPR019833">
    <property type="entry name" value="Mn/Fe_SOD_BS"/>
</dbReference>
<evidence type="ECO:0000259" key="13">
    <source>
        <dbReference type="Pfam" id="PF02777"/>
    </source>
</evidence>
<feature type="compositionally biased region" description="Low complexity" evidence="11">
    <location>
        <begin position="329"/>
        <end position="383"/>
    </location>
</feature>
<dbReference type="GO" id="GO:0005737">
    <property type="term" value="C:cytoplasm"/>
    <property type="evidence" value="ECO:0007669"/>
    <property type="project" value="UniProtKB-ARBA"/>
</dbReference>
<dbReference type="Gene3D" id="1.10.287.990">
    <property type="entry name" value="Fe,Mn superoxide dismutase (SOD) domain"/>
    <property type="match status" value="1"/>
</dbReference>
<dbReference type="CDD" id="cd04489">
    <property type="entry name" value="ExoVII_LU_OBF"/>
    <property type="match status" value="1"/>
</dbReference>
<evidence type="ECO:0000256" key="4">
    <source>
        <dbReference type="ARBA" id="ARBA00014767"/>
    </source>
</evidence>
<dbReference type="EC" id="1.15.1.1" evidence="3"/>
<dbReference type="Pfam" id="PF13742">
    <property type="entry name" value="tRNA_anti_2"/>
    <property type="match status" value="1"/>
</dbReference>
<gene>
    <name evidence="15" type="ORF">DdX_21003</name>
</gene>
<dbReference type="InterPro" id="IPR001189">
    <property type="entry name" value="Mn/Fe_SOD"/>
</dbReference>
<dbReference type="InterPro" id="IPR036324">
    <property type="entry name" value="Mn/Fe_SOD_N_sf"/>
</dbReference>
<dbReference type="InterPro" id="IPR025824">
    <property type="entry name" value="OB-fold_nuc-bd_dom"/>
</dbReference>
<dbReference type="InterPro" id="IPR019832">
    <property type="entry name" value="Mn/Fe_SOD_C"/>
</dbReference>
<comment type="similarity">
    <text evidence="2">Belongs to the iron/manganese superoxide dismutase family.</text>
</comment>
<keyword evidence="6" id="KW-0560">Oxidoreductase</keyword>
<evidence type="ECO:0000313" key="15">
    <source>
        <dbReference type="EMBL" id="KAI1692837.1"/>
    </source>
</evidence>
<keyword evidence="8" id="KW-0464">Manganese</keyword>
<evidence type="ECO:0000313" key="16">
    <source>
        <dbReference type="Proteomes" id="UP001201812"/>
    </source>
</evidence>
<dbReference type="Pfam" id="PF02777">
    <property type="entry name" value="Sod_Fe_C"/>
    <property type="match status" value="1"/>
</dbReference>
<evidence type="ECO:0000256" key="5">
    <source>
        <dbReference type="ARBA" id="ARBA00022723"/>
    </source>
</evidence>
<evidence type="ECO:0000256" key="7">
    <source>
        <dbReference type="ARBA" id="ARBA00023004"/>
    </source>
</evidence>
<dbReference type="PANTHER" id="PTHR42769">
    <property type="entry name" value="SUPEROXIDE DISMUTASE"/>
    <property type="match status" value="1"/>
</dbReference>
<name>A0AAD4QVM5_9BILA</name>
<feature type="domain" description="OB-fold nucleic acid binding" evidence="14">
    <location>
        <begin position="53"/>
        <end position="130"/>
    </location>
</feature>